<keyword evidence="5" id="KW-0808">Transferase</keyword>
<evidence type="ECO:0000313" key="11">
    <source>
        <dbReference type="Proteomes" id="UP000824178"/>
    </source>
</evidence>
<dbReference type="PANTHER" id="PTHR43047:SF72">
    <property type="entry name" value="OSMOSENSING HISTIDINE PROTEIN KINASE SLN1"/>
    <property type="match status" value="1"/>
</dbReference>
<dbReference type="PRINTS" id="PR00344">
    <property type="entry name" value="BCTRLSENSOR"/>
</dbReference>
<dbReference type="InterPro" id="IPR004358">
    <property type="entry name" value="Sig_transdc_His_kin-like_C"/>
</dbReference>
<keyword evidence="6 10" id="KW-0418">Kinase</keyword>
<dbReference type="Proteomes" id="UP000824178">
    <property type="component" value="Unassembled WGS sequence"/>
</dbReference>
<dbReference type="AlphaFoldDB" id="A0A9E2NQ57"/>
<feature type="transmembrane region" description="Helical" evidence="8">
    <location>
        <begin position="198"/>
        <end position="218"/>
    </location>
</feature>
<evidence type="ECO:0000256" key="2">
    <source>
        <dbReference type="ARBA" id="ARBA00004370"/>
    </source>
</evidence>
<evidence type="ECO:0000256" key="5">
    <source>
        <dbReference type="ARBA" id="ARBA00022679"/>
    </source>
</evidence>
<sequence>MLKNLPRKKILLTVLSTLVSLCLALVGVWRNGQEPLLPNGGVLSRAEAIDGVTLTGWAEAGPGLWSFSFTAGDGDETLALCTNYKARLISGGSETEAEDLYLLPASGRAPVRLLLESDGQPSCWVTTAGRALENQHQRQMIQLQAIACFGMMALFVLALFYFKHQRELGYFLLYLSVMIVWAGLIYRFPSEGGASFRLLFMFLFSCMLLSAFWVAAALTGLLTIERRQRLAALFLTALFALFTLSSVTLLRVGALFAGMLACQGLLLYALWKEIEGAELLLFGCAVSTGLRVLVILPGLRWPIFIESLPFYILRCARIYDLPFALGCMFFVCRRFAQQFDRTEQLARELDRRVAQRTQALAEQVEARESMMLNIFHDLRSPLFAVANGLETLSIAPEALPGLLPALQERVSFLRRLTEDLFLAAKLEQNQILLNEDRVLLNEQTALVCTACMAEAKKKGVSLTSETGRPLLVWGDAVRLQQVVQNLVTNAIYYTPAGGSVEVACRAEGGQALVSVRDTGCGIPPEEQAAVFQRYFHTSAANKHESTGLGLTIAQELVRLHHGVIQLESEVGRGSCFTVRLDLLEPDE</sequence>
<keyword evidence="7" id="KW-0902">Two-component regulatory system</keyword>
<dbReference type="FunFam" id="3.30.565.10:FF:000006">
    <property type="entry name" value="Sensor histidine kinase WalK"/>
    <property type="match status" value="1"/>
</dbReference>
<dbReference type="InterPro" id="IPR005467">
    <property type="entry name" value="His_kinase_dom"/>
</dbReference>
<feature type="transmembrane region" description="Helical" evidence="8">
    <location>
        <begin position="141"/>
        <end position="161"/>
    </location>
</feature>
<comment type="subcellular location">
    <subcellularLocation>
        <location evidence="2">Membrane</location>
    </subcellularLocation>
</comment>
<evidence type="ECO:0000256" key="7">
    <source>
        <dbReference type="ARBA" id="ARBA00023012"/>
    </source>
</evidence>
<keyword evidence="8" id="KW-0472">Membrane</keyword>
<keyword evidence="8" id="KW-0812">Transmembrane</keyword>
<feature type="domain" description="Histidine kinase" evidence="9">
    <location>
        <begin position="373"/>
        <end position="584"/>
    </location>
</feature>
<dbReference type="InterPro" id="IPR003594">
    <property type="entry name" value="HATPase_dom"/>
</dbReference>
<dbReference type="CDD" id="cd00075">
    <property type="entry name" value="HATPase"/>
    <property type="match status" value="1"/>
</dbReference>
<keyword evidence="8" id="KW-1133">Transmembrane helix</keyword>
<dbReference type="SUPFAM" id="SSF47384">
    <property type="entry name" value="Homodimeric domain of signal transducing histidine kinase"/>
    <property type="match status" value="1"/>
</dbReference>
<dbReference type="Gene3D" id="3.30.565.10">
    <property type="entry name" value="Histidine kinase-like ATPase, C-terminal domain"/>
    <property type="match status" value="1"/>
</dbReference>
<reference evidence="10" key="1">
    <citation type="journal article" date="2021" name="PeerJ">
        <title>Extensive microbial diversity within the chicken gut microbiome revealed by metagenomics and culture.</title>
        <authorList>
            <person name="Gilroy R."/>
            <person name="Ravi A."/>
            <person name="Getino M."/>
            <person name="Pursley I."/>
            <person name="Horton D.L."/>
            <person name="Alikhan N.F."/>
            <person name="Baker D."/>
            <person name="Gharbi K."/>
            <person name="Hall N."/>
            <person name="Watson M."/>
            <person name="Adriaenssens E.M."/>
            <person name="Foster-Nyarko E."/>
            <person name="Jarju S."/>
            <person name="Secka A."/>
            <person name="Antonio M."/>
            <person name="Oren A."/>
            <person name="Chaudhuri R.R."/>
            <person name="La Ragione R."/>
            <person name="Hildebrand F."/>
            <person name="Pallen M.J."/>
        </authorList>
    </citation>
    <scope>NUCLEOTIDE SEQUENCE</scope>
    <source>
        <strain evidence="10">742</strain>
    </source>
</reference>
<reference evidence="10" key="2">
    <citation type="submission" date="2021-04" db="EMBL/GenBank/DDBJ databases">
        <authorList>
            <person name="Gilroy R."/>
        </authorList>
    </citation>
    <scope>NUCLEOTIDE SEQUENCE</scope>
    <source>
        <strain evidence="10">742</strain>
    </source>
</reference>
<name>A0A9E2NQ57_9FIRM</name>
<dbReference type="GO" id="GO:0009927">
    <property type="term" value="F:histidine phosphotransfer kinase activity"/>
    <property type="evidence" value="ECO:0007669"/>
    <property type="project" value="TreeGrafter"/>
</dbReference>
<feature type="transmembrane region" description="Helical" evidence="8">
    <location>
        <begin position="168"/>
        <end position="186"/>
    </location>
</feature>
<dbReference type="GO" id="GO:0005886">
    <property type="term" value="C:plasma membrane"/>
    <property type="evidence" value="ECO:0007669"/>
    <property type="project" value="TreeGrafter"/>
</dbReference>
<evidence type="ECO:0000256" key="3">
    <source>
        <dbReference type="ARBA" id="ARBA00012438"/>
    </source>
</evidence>
<proteinExistence type="predicted"/>
<dbReference type="InterPro" id="IPR036890">
    <property type="entry name" value="HATPase_C_sf"/>
</dbReference>
<dbReference type="InterPro" id="IPR036097">
    <property type="entry name" value="HisK_dim/P_sf"/>
</dbReference>
<dbReference type="GO" id="GO:0000155">
    <property type="term" value="F:phosphorelay sensor kinase activity"/>
    <property type="evidence" value="ECO:0007669"/>
    <property type="project" value="InterPro"/>
</dbReference>
<evidence type="ECO:0000256" key="1">
    <source>
        <dbReference type="ARBA" id="ARBA00000085"/>
    </source>
</evidence>
<comment type="caution">
    <text evidence="10">The sequence shown here is derived from an EMBL/GenBank/DDBJ whole genome shotgun (WGS) entry which is preliminary data.</text>
</comment>
<feature type="transmembrane region" description="Helical" evidence="8">
    <location>
        <begin position="253"/>
        <end position="271"/>
    </location>
</feature>
<evidence type="ECO:0000259" key="9">
    <source>
        <dbReference type="PROSITE" id="PS50109"/>
    </source>
</evidence>
<dbReference type="PANTHER" id="PTHR43047">
    <property type="entry name" value="TWO-COMPONENT HISTIDINE PROTEIN KINASE"/>
    <property type="match status" value="1"/>
</dbReference>
<feature type="transmembrane region" description="Helical" evidence="8">
    <location>
        <begin position="311"/>
        <end position="332"/>
    </location>
</feature>
<dbReference type="Pfam" id="PF02518">
    <property type="entry name" value="HATPase_c"/>
    <property type="match status" value="1"/>
</dbReference>
<dbReference type="PROSITE" id="PS50109">
    <property type="entry name" value="HIS_KIN"/>
    <property type="match status" value="1"/>
</dbReference>
<gene>
    <name evidence="10" type="ORF">H9864_03435</name>
</gene>
<protein>
    <recommendedName>
        <fullName evidence="3">histidine kinase</fullName>
        <ecNumber evidence="3">2.7.13.3</ecNumber>
    </recommendedName>
</protein>
<organism evidence="10 11">
    <name type="scientific">Candidatus Faecalibacterium intestinavium</name>
    <dbReference type="NCBI Taxonomy" id="2838580"/>
    <lineage>
        <taxon>Bacteria</taxon>
        <taxon>Bacillati</taxon>
        <taxon>Bacillota</taxon>
        <taxon>Clostridia</taxon>
        <taxon>Eubacteriales</taxon>
        <taxon>Oscillospiraceae</taxon>
        <taxon>Faecalibacterium</taxon>
    </lineage>
</organism>
<comment type="catalytic activity">
    <reaction evidence="1">
        <text>ATP + protein L-histidine = ADP + protein N-phospho-L-histidine.</text>
        <dbReference type="EC" id="2.7.13.3"/>
    </reaction>
</comment>
<evidence type="ECO:0000256" key="6">
    <source>
        <dbReference type="ARBA" id="ARBA00022777"/>
    </source>
</evidence>
<feature type="transmembrane region" description="Helical" evidence="8">
    <location>
        <begin position="230"/>
        <end position="247"/>
    </location>
</feature>
<evidence type="ECO:0000313" key="10">
    <source>
        <dbReference type="EMBL" id="MBU3819412.1"/>
    </source>
</evidence>
<feature type="transmembrane region" description="Helical" evidence="8">
    <location>
        <begin position="278"/>
        <end position="299"/>
    </location>
</feature>
<dbReference type="EMBL" id="JAHLFH010000064">
    <property type="protein sequence ID" value="MBU3819412.1"/>
    <property type="molecule type" value="Genomic_DNA"/>
</dbReference>
<accession>A0A9E2NQ57</accession>
<dbReference type="Gene3D" id="1.10.287.130">
    <property type="match status" value="1"/>
</dbReference>
<dbReference type="SMART" id="SM00387">
    <property type="entry name" value="HATPase_c"/>
    <property type="match status" value="1"/>
</dbReference>
<evidence type="ECO:0000256" key="8">
    <source>
        <dbReference type="SAM" id="Phobius"/>
    </source>
</evidence>
<dbReference type="EC" id="2.7.13.3" evidence="3"/>
<evidence type="ECO:0000256" key="4">
    <source>
        <dbReference type="ARBA" id="ARBA00022553"/>
    </source>
</evidence>
<keyword evidence="4" id="KW-0597">Phosphoprotein</keyword>
<dbReference type="SUPFAM" id="SSF55874">
    <property type="entry name" value="ATPase domain of HSP90 chaperone/DNA topoisomerase II/histidine kinase"/>
    <property type="match status" value="1"/>
</dbReference>